<dbReference type="CDD" id="cd04852">
    <property type="entry name" value="Peptidases_S8_3"/>
    <property type="match status" value="1"/>
</dbReference>
<gene>
    <name evidence="13" type="ORF">FCM35_KLT09032</name>
</gene>
<evidence type="ECO:0000256" key="1">
    <source>
        <dbReference type="ARBA" id="ARBA00011073"/>
    </source>
</evidence>
<dbReference type="InterPro" id="IPR037045">
    <property type="entry name" value="S8pro/Inhibitor_I9_sf"/>
</dbReference>
<dbReference type="InterPro" id="IPR003137">
    <property type="entry name" value="PA_domain"/>
</dbReference>
<dbReference type="PANTHER" id="PTHR10795">
    <property type="entry name" value="PROPROTEIN CONVERTASE SUBTILISIN/KEXIN"/>
    <property type="match status" value="1"/>
</dbReference>
<comment type="similarity">
    <text evidence="1 8">Belongs to the peptidase S8 family.</text>
</comment>
<evidence type="ECO:0000259" key="9">
    <source>
        <dbReference type="Pfam" id="PF00082"/>
    </source>
</evidence>
<comment type="caution">
    <text evidence="13">The sequence shown here is derived from an EMBL/GenBank/DDBJ whole genome shotgun (WGS) entry which is preliminary data.</text>
</comment>
<evidence type="ECO:0000256" key="5">
    <source>
        <dbReference type="ARBA" id="ARBA00022825"/>
    </source>
</evidence>
<dbReference type="EMBL" id="SWLB01000019">
    <property type="protein sequence ID" value="KAF3325952.1"/>
    <property type="molecule type" value="Genomic_DNA"/>
</dbReference>
<feature type="active site" description="Charge relay system" evidence="7 8">
    <location>
        <position position="516"/>
    </location>
</feature>
<keyword evidence="6" id="KW-0325">Glycoprotein</keyword>
<feature type="active site" description="Charge relay system" evidence="7 8">
    <location>
        <position position="196"/>
    </location>
</feature>
<dbReference type="InterPro" id="IPR015500">
    <property type="entry name" value="Peptidase_S8_subtilisin-rel"/>
</dbReference>
<dbReference type="PROSITE" id="PS51892">
    <property type="entry name" value="SUBTILASE"/>
    <property type="match status" value="1"/>
</dbReference>
<evidence type="ECO:0000259" key="10">
    <source>
        <dbReference type="Pfam" id="PF02225"/>
    </source>
</evidence>
<dbReference type="Pfam" id="PF17766">
    <property type="entry name" value="fn3_6"/>
    <property type="match status" value="1"/>
</dbReference>
<dbReference type="PROSITE" id="PS00138">
    <property type="entry name" value="SUBTILASE_SER"/>
    <property type="match status" value="1"/>
</dbReference>
<sequence length="729" mass="78842">MSLQSYIVYLGSHSHDPGATSEDYENVKNSHYKLLGSYVGSEEKARDAVIYSYTKNINGFAANLDENEAQEIAKHPDVVSVYENKMHEMHTTRSWSFVDMDNTRRNHIGALWTKAQFGRDIIIATLDSGVWPESKSFSDEGMGPVPSKWRGYCENNTKDGVPCNRKLIGARYFNKGMFAMAPDLNITNSARDTEGHGTHTLSTAGGNFVSGASYFGYANGTAKVCTDADLLAGFEAAMHDNVDVISLSIGSAPITERLEYLDDTIAIGSLHAVARGIMVVSSAGNNGPDGTIVNVAPWLLTVGASTIDRDYLSFLRLGQGELIKGASQESKSLPQNRLYPLINSSDAAAHGVSRDDAALCDYSSLDPKKVKGKIVVCMNGVVGRVTKGIVVRDAGGAGMVIANEKEDGDNLIADPHFLPATMISYKDSLTLFSYMKSTKKPLANISPQISRIGVKRAPVMADFSSRGPSNSTPEILKPDVIAPGVDILAAFPPGIDPTGLIDDIHSTPYAFMSGTSMSCPHVSGVAGLLKSVHKDWSPAAIKSAIMTTARTRDNKGKPITDYTGQEATPFSHGNGHIRPNRAADPGLVYDNTIDDYLNFLCALGFNATYLSKLTPMSSFRCPSKSMKLENFNYPAISVPALHKTCTVTRTLKNVGMPGTYRVRVEAPSGVDIVVTPKELSFSQVGEEKVFRVKMTSKKEKIGKGYTFGRMAWYDSKHVVRSPIVVNVIA</sequence>
<feature type="domain" description="Peptidase S8/S53" evidence="9">
    <location>
        <begin position="118"/>
        <end position="560"/>
    </location>
</feature>
<dbReference type="Gene3D" id="3.50.30.30">
    <property type="match status" value="1"/>
</dbReference>
<dbReference type="InterPro" id="IPR036852">
    <property type="entry name" value="Peptidase_S8/S53_dom_sf"/>
</dbReference>
<dbReference type="InterPro" id="IPR041469">
    <property type="entry name" value="Subtilisin-like_FN3"/>
</dbReference>
<dbReference type="CDD" id="cd02120">
    <property type="entry name" value="PA_subtilisin_like"/>
    <property type="match status" value="1"/>
</dbReference>
<evidence type="ECO:0000256" key="7">
    <source>
        <dbReference type="PIRSR" id="PIRSR615500-1"/>
    </source>
</evidence>
<dbReference type="Proteomes" id="UP000623129">
    <property type="component" value="Unassembled WGS sequence"/>
</dbReference>
<dbReference type="InterPro" id="IPR023828">
    <property type="entry name" value="Peptidase_S8_Ser-AS"/>
</dbReference>
<dbReference type="Pfam" id="PF05922">
    <property type="entry name" value="Inhibitor_I9"/>
    <property type="match status" value="1"/>
</dbReference>
<evidence type="ECO:0000313" key="13">
    <source>
        <dbReference type="EMBL" id="KAF3325952.1"/>
    </source>
</evidence>
<dbReference type="Gene3D" id="3.30.70.80">
    <property type="entry name" value="Peptidase S8 propeptide/proteinase inhibitor I9"/>
    <property type="match status" value="1"/>
</dbReference>
<evidence type="ECO:0000256" key="6">
    <source>
        <dbReference type="ARBA" id="ARBA00023180"/>
    </source>
</evidence>
<dbReference type="Gene3D" id="2.60.40.2310">
    <property type="match status" value="1"/>
</dbReference>
<dbReference type="SUPFAM" id="SSF52743">
    <property type="entry name" value="Subtilisin-like"/>
    <property type="match status" value="1"/>
</dbReference>
<dbReference type="InterPro" id="IPR000209">
    <property type="entry name" value="Peptidase_S8/S53_dom"/>
</dbReference>
<dbReference type="Pfam" id="PF00082">
    <property type="entry name" value="Peptidase_S8"/>
    <property type="match status" value="1"/>
</dbReference>
<dbReference type="PRINTS" id="PR00723">
    <property type="entry name" value="SUBTILISIN"/>
</dbReference>
<dbReference type="GO" id="GO:0004252">
    <property type="term" value="F:serine-type endopeptidase activity"/>
    <property type="evidence" value="ECO:0007669"/>
    <property type="project" value="UniProtKB-UniRule"/>
</dbReference>
<dbReference type="FunFam" id="3.50.30.30:FF:000005">
    <property type="entry name" value="subtilisin-like protease SBT1.5"/>
    <property type="match status" value="1"/>
</dbReference>
<dbReference type="OrthoDB" id="206201at2759"/>
<name>A0A833QUZ1_9POAL</name>
<feature type="domain" description="Inhibitor I9" evidence="11">
    <location>
        <begin position="5"/>
        <end position="90"/>
    </location>
</feature>
<keyword evidence="4 8" id="KW-0378">Hydrolase</keyword>
<evidence type="ECO:0000256" key="4">
    <source>
        <dbReference type="ARBA" id="ARBA00022801"/>
    </source>
</evidence>
<protein>
    <submittedName>
        <fullName evidence="13">Subtilisin-like protease SBT5.3</fullName>
    </submittedName>
</protein>
<dbReference type="GO" id="GO:0006508">
    <property type="term" value="P:proteolysis"/>
    <property type="evidence" value="ECO:0007669"/>
    <property type="project" value="UniProtKB-KW"/>
</dbReference>
<evidence type="ECO:0000259" key="11">
    <source>
        <dbReference type="Pfam" id="PF05922"/>
    </source>
</evidence>
<dbReference type="FunFam" id="2.60.40.2310:FF:000001">
    <property type="entry name" value="Subtilisin-like protease SBT1.5"/>
    <property type="match status" value="1"/>
</dbReference>
<dbReference type="InterPro" id="IPR034197">
    <property type="entry name" value="Peptidases_S8_3"/>
</dbReference>
<dbReference type="Pfam" id="PF02225">
    <property type="entry name" value="PA"/>
    <property type="match status" value="1"/>
</dbReference>
<dbReference type="InterPro" id="IPR045051">
    <property type="entry name" value="SBT"/>
</dbReference>
<feature type="domain" description="Subtilisin-like protease fibronectin type-III" evidence="12">
    <location>
        <begin position="630"/>
        <end position="725"/>
    </location>
</feature>
<keyword evidence="3" id="KW-0732">Signal</keyword>
<accession>A0A833QUZ1</accession>
<evidence type="ECO:0000256" key="2">
    <source>
        <dbReference type="ARBA" id="ARBA00022670"/>
    </source>
</evidence>
<dbReference type="Gene3D" id="3.40.50.200">
    <property type="entry name" value="Peptidase S8/S53 domain"/>
    <property type="match status" value="1"/>
</dbReference>
<keyword evidence="14" id="KW-1185">Reference proteome</keyword>
<feature type="active site" description="Charge relay system" evidence="7 8">
    <location>
        <position position="127"/>
    </location>
</feature>
<dbReference type="InterPro" id="IPR046450">
    <property type="entry name" value="PA_dom_sf"/>
</dbReference>
<dbReference type="SUPFAM" id="SSF52025">
    <property type="entry name" value="PA domain"/>
    <property type="match status" value="1"/>
</dbReference>
<keyword evidence="2 8" id="KW-0645">Protease</keyword>
<dbReference type="SUPFAM" id="SSF54897">
    <property type="entry name" value="Protease propeptides/inhibitors"/>
    <property type="match status" value="1"/>
</dbReference>
<organism evidence="13 14">
    <name type="scientific">Carex littledalei</name>
    <dbReference type="NCBI Taxonomy" id="544730"/>
    <lineage>
        <taxon>Eukaryota</taxon>
        <taxon>Viridiplantae</taxon>
        <taxon>Streptophyta</taxon>
        <taxon>Embryophyta</taxon>
        <taxon>Tracheophyta</taxon>
        <taxon>Spermatophyta</taxon>
        <taxon>Magnoliopsida</taxon>
        <taxon>Liliopsida</taxon>
        <taxon>Poales</taxon>
        <taxon>Cyperaceae</taxon>
        <taxon>Cyperoideae</taxon>
        <taxon>Cariceae</taxon>
        <taxon>Carex</taxon>
        <taxon>Carex subgen. Euthyceras</taxon>
    </lineage>
</organism>
<evidence type="ECO:0000256" key="8">
    <source>
        <dbReference type="PROSITE-ProRule" id="PRU01240"/>
    </source>
</evidence>
<dbReference type="AlphaFoldDB" id="A0A833QUZ1"/>
<feature type="domain" description="PA" evidence="10">
    <location>
        <begin position="357"/>
        <end position="430"/>
    </location>
</feature>
<reference evidence="13" key="1">
    <citation type="submission" date="2020-01" db="EMBL/GenBank/DDBJ databases">
        <title>Genome sequence of Kobresia littledalei, the first chromosome-level genome in the family Cyperaceae.</title>
        <authorList>
            <person name="Qu G."/>
        </authorList>
    </citation>
    <scope>NUCLEOTIDE SEQUENCE</scope>
    <source>
        <strain evidence="13">C.B.Clarke</strain>
        <tissue evidence="13">Leaf</tissue>
    </source>
</reference>
<evidence type="ECO:0000256" key="3">
    <source>
        <dbReference type="ARBA" id="ARBA00022729"/>
    </source>
</evidence>
<keyword evidence="5 8" id="KW-0720">Serine protease</keyword>
<proteinExistence type="inferred from homology"/>
<evidence type="ECO:0000259" key="12">
    <source>
        <dbReference type="Pfam" id="PF17766"/>
    </source>
</evidence>
<dbReference type="InterPro" id="IPR010259">
    <property type="entry name" value="S8pro/Inhibitor_I9"/>
</dbReference>
<evidence type="ECO:0000313" key="14">
    <source>
        <dbReference type="Proteomes" id="UP000623129"/>
    </source>
</evidence>
<dbReference type="FunFam" id="3.30.70.80:FF:000002">
    <property type="entry name" value="Subtilisin-like protease SBT5.3"/>
    <property type="match status" value="1"/>
</dbReference>